<keyword evidence="7 13" id="KW-0227">DNA damage</keyword>
<dbReference type="InterPro" id="IPR029119">
    <property type="entry name" value="MutY_C"/>
</dbReference>
<evidence type="ECO:0000313" key="15">
    <source>
        <dbReference type="EMBL" id="MFD1673000.1"/>
    </source>
</evidence>
<evidence type="ECO:0000256" key="5">
    <source>
        <dbReference type="ARBA" id="ARBA00022485"/>
    </source>
</evidence>
<dbReference type="InterPro" id="IPR015797">
    <property type="entry name" value="NUDIX_hydrolase-like_dom_sf"/>
</dbReference>
<reference evidence="16" key="1">
    <citation type="journal article" date="2019" name="Int. J. Syst. Evol. Microbiol.">
        <title>The Global Catalogue of Microorganisms (GCM) 10K type strain sequencing project: providing services to taxonomists for standard genome sequencing and annotation.</title>
        <authorList>
            <consortium name="The Broad Institute Genomics Platform"/>
            <consortium name="The Broad Institute Genome Sequencing Center for Infectious Disease"/>
            <person name="Wu L."/>
            <person name="Ma J."/>
        </authorList>
    </citation>
    <scope>NUCLEOTIDE SEQUENCE [LARGE SCALE GENOMIC DNA]</scope>
    <source>
        <strain evidence="16">CCM 8896</strain>
    </source>
</reference>
<evidence type="ECO:0000256" key="13">
    <source>
        <dbReference type="RuleBase" id="RU365096"/>
    </source>
</evidence>
<dbReference type="CDD" id="cd03431">
    <property type="entry name" value="NUDIX_DNA_Glycosylase_C-MutY"/>
    <property type="match status" value="1"/>
</dbReference>
<feature type="domain" description="HhH-GPD" evidence="14">
    <location>
        <begin position="41"/>
        <end position="192"/>
    </location>
</feature>
<keyword evidence="11" id="KW-0234">DNA repair</keyword>
<evidence type="ECO:0000256" key="3">
    <source>
        <dbReference type="ARBA" id="ARBA00012045"/>
    </source>
</evidence>
<evidence type="ECO:0000256" key="9">
    <source>
        <dbReference type="ARBA" id="ARBA00023004"/>
    </source>
</evidence>
<evidence type="ECO:0000256" key="10">
    <source>
        <dbReference type="ARBA" id="ARBA00023014"/>
    </source>
</evidence>
<name>A0ABW4JCW3_9LACO</name>
<evidence type="ECO:0000256" key="8">
    <source>
        <dbReference type="ARBA" id="ARBA00022801"/>
    </source>
</evidence>
<dbReference type="SUPFAM" id="SSF55811">
    <property type="entry name" value="Nudix"/>
    <property type="match status" value="1"/>
</dbReference>
<comment type="catalytic activity">
    <reaction evidence="1 13">
        <text>Hydrolyzes free adenine bases from 7,8-dihydro-8-oxoguanine:adenine mismatched double-stranded DNA, leaving an apurinic site.</text>
        <dbReference type="EC" id="3.2.2.31"/>
    </reaction>
</comment>
<dbReference type="NCBIfam" id="TIGR01084">
    <property type="entry name" value="mutY"/>
    <property type="match status" value="1"/>
</dbReference>
<dbReference type="Pfam" id="PF14815">
    <property type="entry name" value="NUDIX_4"/>
    <property type="match status" value="1"/>
</dbReference>
<dbReference type="Gene3D" id="3.90.79.10">
    <property type="entry name" value="Nucleoside Triphosphate Pyrophosphohydrolase"/>
    <property type="match status" value="1"/>
</dbReference>
<proteinExistence type="inferred from homology"/>
<dbReference type="Gene3D" id="1.10.1670.10">
    <property type="entry name" value="Helix-hairpin-Helix base-excision DNA repair enzymes (C-terminal)"/>
    <property type="match status" value="1"/>
</dbReference>
<evidence type="ECO:0000256" key="1">
    <source>
        <dbReference type="ARBA" id="ARBA00000843"/>
    </source>
</evidence>
<comment type="similarity">
    <text evidence="2 13">Belongs to the Nth/MutY family.</text>
</comment>
<dbReference type="InterPro" id="IPR003265">
    <property type="entry name" value="HhH-GPD_domain"/>
</dbReference>
<dbReference type="InterPro" id="IPR011257">
    <property type="entry name" value="DNA_glycosylase"/>
</dbReference>
<evidence type="ECO:0000256" key="4">
    <source>
        <dbReference type="ARBA" id="ARBA00022023"/>
    </source>
</evidence>
<comment type="cofactor">
    <cofactor evidence="13">
        <name>[4Fe-4S] cluster</name>
        <dbReference type="ChEBI" id="CHEBI:49883"/>
    </cofactor>
    <text evidence="13">Binds 1 [4Fe-4S] cluster.</text>
</comment>
<evidence type="ECO:0000256" key="6">
    <source>
        <dbReference type="ARBA" id="ARBA00022723"/>
    </source>
</evidence>
<dbReference type="PANTHER" id="PTHR42944">
    <property type="entry name" value="ADENINE DNA GLYCOSYLASE"/>
    <property type="match status" value="1"/>
</dbReference>
<keyword evidence="10" id="KW-0411">Iron-sulfur</keyword>
<dbReference type="SUPFAM" id="SSF48150">
    <property type="entry name" value="DNA-glycosylase"/>
    <property type="match status" value="1"/>
</dbReference>
<comment type="caution">
    <text evidence="15">The sequence shown here is derived from an EMBL/GenBank/DDBJ whole genome shotgun (WGS) entry which is preliminary data.</text>
</comment>
<dbReference type="EC" id="3.2.2.31" evidence="3 13"/>
<keyword evidence="5" id="KW-0004">4Fe-4S</keyword>
<accession>A0ABW4JCW3</accession>
<evidence type="ECO:0000256" key="2">
    <source>
        <dbReference type="ARBA" id="ARBA00008343"/>
    </source>
</evidence>
<keyword evidence="9 13" id="KW-0408">Iron</keyword>
<dbReference type="InterPro" id="IPR023170">
    <property type="entry name" value="HhH_base_excis_C"/>
</dbReference>
<evidence type="ECO:0000259" key="14">
    <source>
        <dbReference type="SMART" id="SM00478"/>
    </source>
</evidence>
<dbReference type="CDD" id="cd00056">
    <property type="entry name" value="ENDO3c"/>
    <property type="match status" value="1"/>
</dbReference>
<comment type="function">
    <text evidence="13">Adenine glycosylase active on G-A mispairs.</text>
</comment>
<dbReference type="GO" id="GO:0000701">
    <property type="term" value="F:purine-specific mismatch base pair DNA N-glycosylase activity"/>
    <property type="evidence" value="ECO:0007669"/>
    <property type="project" value="UniProtKB-EC"/>
</dbReference>
<evidence type="ECO:0000256" key="11">
    <source>
        <dbReference type="ARBA" id="ARBA00023204"/>
    </source>
</evidence>
<evidence type="ECO:0000313" key="16">
    <source>
        <dbReference type="Proteomes" id="UP001597267"/>
    </source>
</evidence>
<keyword evidence="16" id="KW-1185">Reference proteome</keyword>
<evidence type="ECO:0000256" key="7">
    <source>
        <dbReference type="ARBA" id="ARBA00022763"/>
    </source>
</evidence>
<evidence type="ECO:0000256" key="12">
    <source>
        <dbReference type="ARBA" id="ARBA00023295"/>
    </source>
</evidence>
<dbReference type="Pfam" id="PF00730">
    <property type="entry name" value="HhH-GPD"/>
    <property type="match status" value="1"/>
</dbReference>
<dbReference type="InterPro" id="IPR044298">
    <property type="entry name" value="MIG/MutY"/>
</dbReference>
<keyword evidence="12 13" id="KW-0326">Glycosidase</keyword>
<dbReference type="InterPro" id="IPR005760">
    <property type="entry name" value="A/G_AdeGlyc_MutY"/>
</dbReference>
<protein>
    <recommendedName>
        <fullName evidence="4 13">Adenine DNA glycosylase</fullName>
        <ecNumber evidence="3 13">3.2.2.31</ecNumber>
    </recommendedName>
</protein>
<dbReference type="RefSeq" id="WP_225423684.1">
    <property type="nucleotide sequence ID" value="NZ_JBHTOP010000028.1"/>
</dbReference>
<gene>
    <name evidence="15" type="primary">mutY</name>
    <name evidence="15" type="ORF">ACFQ5M_12940</name>
</gene>
<dbReference type="Proteomes" id="UP001597267">
    <property type="component" value="Unassembled WGS sequence"/>
</dbReference>
<organism evidence="15 16">
    <name type="scientific">Agrilactobacillus yilanensis</name>
    <dbReference type="NCBI Taxonomy" id="2485997"/>
    <lineage>
        <taxon>Bacteria</taxon>
        <taxon>Bacillati</taxon>
        <taxon>Bacillota</taxon>
        <taxon>Bacilli</taxon>
        <taxon>Lactobacillales</taxon>
        <taxon>Lactobacillaceae</taxon>
        <taxon>Agrilactobacillus</taxon>
    </lineage>
</organism>
<dbReference type="EMBL" id="JBHTOP010000028">
    <property type="protein sequence ID" value="MFD1673000.1"/>
    <property type="molecule type" value="Genomic_DNA"/>
</dbReference>
<dbReference type="SMART" id="SM00478">
    <property type="entry name" value="ENDO3c"/>
    <property type="match status" value="1"/>
</dbReference>
<sequence>MEQQTIRTFQSTFLTWYDQNRRVLPWRENPQPYYVWLSEIMLQQTQVQTVLPYFERFIQTFPDLASLAAAPDDVLMKCWEGLGYYARARNLKRAAQQIMTDYNGQFPQTATALLDIIGIGPYTAGAVASIAFNEVVPAVDGNAYRVFSRIFNDQTDISQSKASQHFRTLIQPLIPKDRPGDFNQAVMDLGASVCTTKEPLCLFCPLQAFCQSYAQGTMLDLPVKKKKIKKQKVQLVAVAVRNEAGAYLLQQRPKTGLLAGLSTFPLIDQADLPEDLDLTQGVLRYFKQHYNLALQQIQLAPVKPVTHIFTHLHWTLTLVTADLSESSDLAYFSGAFKQPAEFAKLALPTLQKKLWTRLSQA</sequence>
<keyword evidence="6" id="KW-0479">Metal-binding</keyword>
<keyword evidence="8 15" id="KW-0378">Hydrolase</keyword>
<dbReference type="Gene3D" id="1.10.340.30">
    <property type="entry name" value="Hypothetical protein, domain 2"/>
    <property type="match status" value="1"/>
</dbReference>
<dbReference type="PANTHER" id="PTHR42944:SF1">
    <property type="entry name" value="ADENINE DNA GLYCOSYLASE"/>
    <property type="match status" value="1"/>
</dbReference>